<gene>
    <name evidence="1" type="ORF">EHEKIMEA_00112</name>
</gene>
<keyword evidence="2" id="KW-1185">Reference proteome</keyword>
<proteinExistence type="predicted"/>
<accession>A0AAE9GCX9</accession>
<evidence type="ECO:0000313" key="1">
    <source>
        <dbReference type="EMBL" id="UNY46994.1"/>
    </source>
</evidence>
<dbReference type="EMBL" id="OM638103">
    <property type="protein sequence ID" value="UNY46994.1"/>
    <property type="molecule type" value="Genomic_DNA"/>
</dbReference>
<organism evidence="1 2">
    <name type="scientific">Cronobacter phage LPCS28</name>
    <dbReference type="NCBI Taxonomy" id="2924885"/>
    <lineage>
        <taxon>Viruses</taxon>
        <taxon>Duplodnaviria</taxon>
        <taxon>Heunggongvirae</taxon>
        <taxon>Uroviricota</taxon>
        <taxon>Caudoviricetes</taxon>
        <taxon>Pantevenvirales</taxon>
        <taxon>Straboviridae</taxon>
        <taxon>Nanhuvirus</taxon>
        <taxon>Nanhuvirus LPCS28</taxon>
    </lineage>
</organism>
<evidence type="ECO:0000313" key="2">
    <source>
        <dbReference type="Proteomes" id="UP000832072"/>
    </source>
</evidence>
<name>A0AAE9GCX9_9CAUD</name>
<sequence length="76" mass="9039">MAKLNSRFVAFLKLHEHKKTKWKDNRQRNAAYICFINDMVFKYTGAQGCLDSICKIEDQEEFTKFIENFVDSQIKD</sequence>
<protein>
    <submittedName>
        <fullName evidence="1">Uncharacterized protein</fullName>
    </submittedName>
</protein>
<reference evidence="1 2" key="1">
    <citation type="submission" date="2022-02" db="EMBL/GenBank/DDBJ databases">
        <authorList>
            <person name="Tian F."/>
            <person name="Li J."/>
            <person name="Li F."/>
            <person name="Tong Y."/>
        </authorList>
    </citation>
    <scope>NUCLEOTIDE SEQUENCE [LARGE SCALE GENOMIC DNA]</scope>
</reference>
<dbReference type="Proteomes" id="UP000832072">
    <property type="component" value="Segment"/>
</dbReference>